<dbReference type="EMBL" id="PHRB01000001">
    <property type="protein sequence ID" value="PJO67904.1"/>
    <property type="molecule type" value="Genomic_DNA"/>
</dbReference>
<dbReference type="OrthoDB" id="9807167at2"/>
<dbReference type="KEGG" id="but:X994_714"/>
<gene>
    <name evidence="3" type="ORF">CWD88_01010</name>
    <name evidence="2" type="ORF">Y036_36</name>
</gene>
<feature type="transmembrane region" description="Helical" evidence="1">
    <location>
        <begin position="237"/>
        <end position="255"/>
    </location>
</feature>
<keyword evidence="1" id="KW-1133">Transmembrane helix</keyword>
<evidence type="ECO:0000313" key="2">
    <source>
        <dbReference type="EMBL" id="KGX06015.1"/>
    </source>
</evidence>
<dbReference type="GeneID" id="93060405"/>
<feature type="transmembrane region" description="Helical" evidence="1">
    <location>
        <begin position="126"/>
        <end position="144"/>
    </location>
</feature>
<feature type="transmembrane region" description="Helical" evidence="1">
    <location>
        <begin position="6"/>
        <end position="29"/>
    </location>
</feature>
<name>A0A069B1P8_BURPE</name>
<dbReference type="AlphaFoldDB" id="A0A069B1P8"/>
<reference evidence="3 5" key="2">
    <citation type="submission" date="2017-11" db="EMBL/GenBank/DDBJ databases">
        <title>Molecular characterization of Burkholderia pseudomallei and closely related isolates from Vietnam.</title>
        <authorList>
            <person name="Ustinov D.V."/>
            <person name="Antonov A.S."/>
            <person name="Avdusheva E.F."/>
            <person name="Shpak I.M."/>
            <person name="Zakharova I.B."/>
            <person name="Thi L.A."/>
            <person name="Teteryatnikova N."/>
            <person name="Lopasteyskaya Y.A."/>
            <person name="Kuzyutina J.A."/>
            <person name="Ngo T.N."/>
            <person name="Victorov D.V."/>
        </authorList>
    </citation>
    <scope>NUCLEOTIDE SEQUENCE [LARGE SCALE GENOMIC DNA]</scope>
    <source>
        <strain evidence="3 5">V1512</strain>
    </source>
</reference>
<keyword evidence="3" id="KW-0378">Hydrolase</keyword>
<comment type="caution">
    <text evidence="2">The sequence shown here is derived from an EMBL/GenBank/DDBJ whole genome shotgun (WGS) entry which is preliminary data.</text>
</comment>
<feature type="transmembrane region" description="Helical" evidence="1">
    <location>
        <begin position="41"/>
        <end position="62"/>
    </location>
</feature>
<keyword evidence="1" id="KW-0812">Transmembrane</keyword>
<reference evidence="2 4" key="1">
    <citation type="submission" date="2014-08" db="EMBL/GenBank/DDBJ databases">
        <authorList>
            <person name="Bunnell A."/>
            <person name="Chain P.S."/>
            <person name="Chertkov O."/>
            <person name="Currie B.J."/>
            <person name="Daligault H.E."/>
            <person name="Davenport K.W."/>
            <person name="Davis C."/>
            <person name="Gleasner C.D."/>
            <person name="Johnson S.L."/>
            <person name="Kaestli M."/>
            <person name="Koren S."/>
            <person name="Kunde Y.A."/>
            <person name="Mayo M."/>
            <person name="McMurry K.K."/>
            <person name="Price E.P."/>
            <person name="Reitenga K.G."/>
            <person name="Robison R."/>
            <person name="Rosovitz M.J."/>
            <person name="Sarovich D.S."/>
            <person name="Teshima H."/>
        </authorList>
    </citation>
    <scope>NUCLEOTIDE SEQUENCE [LARGE SCALE GENOMIC DNA]</scope>
    <source>
        <strain evidence="2 4">MSHR44</strain>
    </source>
</reference>
<keyword evidence="1" id="KW-0472">Membrane</keyword>
<keyword evidence="3" id="KW-0645">Protease</keyword>
<evidence type="ECO:0000313" key="3">
    <source>
        <dbReference type="EMBL" id="PJO67904.1"/>
    </source>
</evidence>
<dbReference type="OMA" id="WKDIHRI"/>
<dbReference type="EMBL" id="JQIM01000010">
    <property type="protein sequence ID" value="KGX06015.1"/>
    <property type="molecule type" value="Genomic_DNA"/>
</dbReference>
<accession>A0A069B1P8</accession>
<evidence type="ECO:0000313" key="5">
    <source>
        <dbReference type="Proteomes" id="UP000231878"/>
    </source>
</evidence>
<evidence type="ECO:0000313" key="4">
    <source>
        <dbReference type="Proteomes" id="UP000030475"/>
    </source>
</evidence>
<proteinExistence type="predicted"/>
<sequence length="262" mass="28404">MTVAPVTLAALVIATLVVALLPIGLYRFLRQPRALDRRDALIGVVVYTVFATLLERGLYALLLSQPSAVTWLSKPVTFAVFGTAVAALFEEVGRYLGLRWLAKRYGPSDGDARGLANGIGHGGAQAWFVGVVVLAQWVYLAWLANRGELNAQLQTMPADLALRIQVMLATMSPVSVAVSALERIAAFVVQLALSVLMWRGIRANRRWILPAMIVLHPVIDLPSLVYNGGGVPFEWMVALYLLLTAGFAGALMKLCRPARAAR</sequence>
<dbReference type="GO" id="GO:0008237">
    <property type="term" value="F:metallopeptidase activity"/>
    <property type="evidence" value="ECO:0007669"/>
    <property type="project" value="UniProtKB-KW"/>
</dbReference>
<feature type="transmembrane region" description="Helical" evidence="1">
    <location>
        <begin position="164"/>
        <end position="195"/>
    </location>
</feature>
<keyword evidence="3" id="KW-0482">Metalloprotease</keyword>
<feature type="transmembrane region" description="Helical" evidence="1">
    <location>
        <begin position="68"/>
        <end position="89"/>
    </location>
</feature>
<feature type="transmembrane region" description="Helical" evidence="1">
    <location>
        <begin position="207"/>
        <end position="225"/>
    </location>
</feature>
<dbReference type="RefSeq" id="WP_004192590.1">
    <property type="nucleotide sequence ID" value="NZ_AP028071.1"/>
</dbReference>
<dbReference type="InterPro" id="IPR011397">
    <property type="entry name" value="YhfC"/>
</dbReference>
<protein>
    <submittedName>
        <fullName evidence="3">YhfC family intramembrane metalloprotease</fullName>
    </submittedName>
</protein>
<organism evidence="2 4">
    <name type="scientific">Burkholderia pseudomallei</name>
    <name type="common">Pseudomonas pseudomallei</name>
    <dbReference type="NCBI Taxonomy" id="28450"/>
    <lineage>
        <taxon>Bacteria</taxon>
        <taxon>Pseudomonadati</taxon>
        <taxon>Pseudomonadota</taxon>
        <taxon>Betaproteobacteria</taxon>
        <taxon>Burkholderiales</taxon>
        <taxon>Burkholderiaceae</taxon>
        <taxon>Burkholderia</taxon>
        <taxon>pseudomallei group</taxon>
    </lineage>
</organism>
<dbReference type="PIRSF" id="PIRSF033101">
    <property type="entry name" value="UCP033101"/>
    <property type="match status" value="1"/>
</dbReference>
<dbReference type="Proteomes" id="UP000030475">
    <property type="component" value="Unassembled WGS sequence"/>
</dbReference>
<dbReference type="eggNOG" id="COG4377">
    <property type="taxonomic scope" value="Bacteria"/>
</dbReference>
<evidence type="ECO:0000256" key="1">
    <source>
        <dbReference type="SAM" id="Phobius"/>
    </source>
</evidence>
<dbReference type="Proteomes" id="UP000231878">
    <property type="component" value="Unassembled WGS sequence"/>
</dbReference>
<dbReference type="Pfam" id="PF10086">
    <property type="entry name" value="YhfC"/>
    <property type="match status" value="1"/>
</dbReference>